<feature type="compositionally biased region" description="Polar residues" evidence="1">
    <location>
        <begin position="81"/>
        <end position="90"/>
    </location>
</feature>
<dbReference type="RefSeq" id="WP_377058988.1">
    <property type="nucleotide sequence ID" value="NZ_JBHLUU010000124.1"/>
</dbReference>
<keyword evidence="4" id="KW-1185">Reference proteome</keyword>
<dbReference type="Proteomes" id="UP001589738">
    <property type="component" value="Unassembled WGS sequence"/>
</dbReference>
<feature type="compositionally biased region" description="Basic and acidic residues" evidence="1">
    <location>
        <begin position="91"/>
        <end position="106"/>
    </location>
</feature>
<evidence type="ECO:0000313" key="4">
    <source>
        <dbReference type="Proteomes" id="UP001589738"/>
    </source>
</evidence>
<feature type="region of interest" description="Disordered" evidence="1">
    <location>
        <begin position="75"/>
        <end position="117"/>
    </location>
</feature>
<keyword evidence="2" id="KW-0472">Membrane</keyword>
<keyword evidence="2" id="KW-1133">Transmembrane helix</keyword>
<sequence length="398" mass="44878">MKKISDEQLEEWLREMPKLKDHRDPHDIYENISKKLEERPRKTWIIPSFATAAAVFLMAILSFNLFDGASINHSADKSTQEEAATEQNTSLKKEESTVENEARMDVGNEENSTEMNDITFQATEDPTTAIYAEDLGAMQVFTLAIPDSQVQNIIPVSFLIESSDQVDQLAKIEEVMASMDEQEWGLDDYYPLEADFSIDANDSTLNVNVAADHPYQNGTASIPFLNAIQHLLLNLNLEKAIFTTNETEKGMSTGHDFITEKLVEKTSNLAFYLYYPNNESTKPYLVPFTESFSTIEEAYNAMKTDIETHNLKAPLLVEQITSVSIEETNNRVNITFNEEVNIEDTPETIQSIEAILLTAQSFGFEKVKFSNAPIDTLGRFSLQEEIQVPIAANKQSID</sequence>
<name>A0ABV6KWL7_9BACI</name>
<feature type="transmembrane region" description="Helical" evidence="2">
    <location>
        <begin position="44"/>
        <end position="66"/>
    </location>
</feature>
<keyword evidence="2" id="KW-0812">Transmembrane</keyword>
<organism evidence="3 4">
    <name type="scientific">Robertmurraya beringensis</name>
    <dbReference type="NCBI Taxonomy" id="641660"/>
    <lineage>
        <taxon>Bacteria</taxon>
        <taxon>Bacillati</taxon>
        <taxon>Bacillota</taxon>
        <taxon>Bacilli</taxon>
        <taxon>Bacillales</taxon>
        <taxon>Bacillaceae</taxon>
        <taxon>Robertmurraya</taxon>
    </lineage>
</organism>
<dbReference type="EMBL" id="JBHLUU010000124">
    <property type="protein sequence ID" value="MFC0477728.1"/>
    <property type="molecule type" value="Genomic_DNA"/>
</dbReference>
<accession>A0ABV6KWL7</accession>
<evidence type="ECO:0000313" key="3">
    <source>
        <dbReference type="EMBL" id="MFC0477728.1"/>
    </source>
</evidence>
<proteinExistence type="predicted"/>
<evidence type="ECO:0008006" key="5">
    <source>
        <dbReference type="Google" id="ProtNLM"/>
    </source>
</evidence>
<comment type="caution">
    <text evidence="3">The sequence shown here is derived from an EMBL/GenBank/DDBJ whole genome shotgun (WGS) entry which is preliminary data.</text>
</comment>
<gene>
    <name evidence="3" type="ORF">ACFFHF_21300</name>
</gene>
<protein>
    <recommendedName>
        <fullName evidence="5">GerMN domain-containing protein</fullName>
    </recommendedName>
</protein>
<reference evidence="3 4" key="1">
    <citation type="submission" date="2024-09" db="EMBL/GenBank/DDBJ databases">
        <authorList>
            <person name="Sun Q."/>
            <person name="Mori K."/>
        </authorList>
    </citation>
    <scope>NUCLEOTIDE SEQUENCE [LARGE SCALE GENOMIC DNA]</scope>
    <source>
        <strain evidence="3 4">CGMCC 1.9126</strain>
    </source>
</reference>
<evidence type="ECO:0000256" key="1">
    <source>
        <dbReference type="SAM" id="MobiDB-lite"/>
    </source>
</evidence>
<evidence type="ECO:0000256" key="2">
    <source>
        <dbReference type="SAM" id="Phobius"/>
    </source>
</evidence>